<dbReference type="Gramene" id="KRH47224">
    <property type="protein sequence ID" value="KRH47224"/>
    <property type="gene ID" value="GLYMA_07G016600"/>
</dbReference>
<dbReference type="AlphaFoldDB" id="A0A0R0J4A1"/>
<dbReference type="EMBL" id="CM000840">
    <property type="protein sequence ID" value="KRH47224.1"/>
    <property type="molecule type" value="Genomic_DNA"/>
</dbReference>
<keyword evidence="3" id="KW-1185">Reference proteome</keyword>
<evidence type="ECO:0000313" key="1">
    <source>
        <dbReference type="EMBL" id="KRH47224.1"/>
    </source>
</evidence>
<accession>A0A0R0J4A1</accession>
<organism evidence="1">
    <name type="scientific">Glycine max</name>
    <name type="common">Soybean</name>
    <name type="synonym">Glycine hispida</name>
    <dbReference type="NCBI Taxonomy" id="3847"/>
    <lineage>
        <taxon>Eukaryota</taxon>
        <taxon>Viridiplantae</taxon>
        <taxon>Streptophyta</taxon>
        <taxon>Embryophyta</taxon>
        <taxon>Tracheophyta</taxon>
        <taxon>Spermatophyta</taxon>
        <taxon>Magnoliopsida</taxon>
        <taxon>eudicotyledons</taxon>
        <taxon>Gunneridae</taxon>
        <taxon>Pentapetalae</taxon>
        <taxon>rosids</taxon>
        <taxon>fabids</taxon>
        <taxon>Fabales</taxon>
        <taxon>Fabaceae</taxon>
        <taxon>Papilionoideae</taxon>
        <taxon>50 kb inversion clade</taxon>
        <taxon>NPAAA clade</taxon>
        <taxon>indigoferoid/millettioid clade</taxon>
        <taxon>Phaseoleae</taxon>
        <taxon>Glycine</taxon>
        <taxon>Glycine subgen. Soja</taxon>
    </lineage>
</organism>
<reference evidence="1 2" key="1">
    <citation type="journal article" date="2010" name="Nature">
        <title>Genome sequence of the palaeopolyploid soybean.</title>
        <authorList>
            <person name="Schmutz J."/>
            <person name="Cannon S.B."/>
            <person name="Schlueter J."/>
            <person name="Ma J."/>
            <person name="Mitros T."/>
            <person name="Nelson W."/>
            <person name="Hyten D.L."/>
            <person name="Song Q."/>
            <person name="Thelen J.J."/>
            <person name="Cheng J."/>
            <person name="Xu D."/>
            <person name="Hellsten U."/>
            <person name="May G.D."/>
            <person name="Yu Y."/>
            <person name="Sakurai T."/>
            <person name="Umezawa T."/>
            <person name="Bhattacharyya M.K."/>
            <person name="Sandhu D."/>
            <person name="Valliyodan B."/>
            <person name="Lindquist E."/>
            <person name="Peto M."/>
            <person name="Grant D."/>
            <person name="Shu S."/>
            <person name="Goodstein D."/>
            <person name="Barry K."/>
            <person name="Futrell-Griggs M."/>
            <person name="Abernathy B."/>
            <person name="Du J."/>
            <person name="Tian Z."/>
            <person name="Zhu L."/>
            <person name="Gill N."/>
            <person name="Joshi T."/>
            <person name="Libault M."/>
            <person name="Sethuraman A."/>
            <person name="Zhang X.-C."/>
            <person name="Shinozaki K."/>
            <person name="Nguyen H.T."/>
            <person name="Wing R.A."/>
            <person name="Cregan P."/>
            <person name="Specht J."/>
            <person name="Grimwood J."/>
            <person name="Rokhsar D."/>
            <person name="Stacey G."/>
            <person name="Shoemaker R.C."/>
            <person name="Jackson S.A."/>
        </authorList>
    </citation>
    <scope>NUCLEOTIDE SEQUENCE [LARGE SCALE GENOMIC DNA]</scope>
    <source>
        <strain evidence="2">cv. Williams 82</strain>
        <tissue evidence="1">Callus</tissue>
    </source>
</reference>
<proteinExistence type="predicted"/>
<name>A0A0R0J4A1_SOYBN</name>
<evidence type="ECO:0000313" key="2">
    <source>
        <dbReference type="EnsemblPlants" id="KRH47224"/>
    </source>
</evidence>
<gene>
    <name evidence="1" type="ORF">GLYMA_07G016600</name>
</gene>
<dbReference type="Proteomes" id="UP000008827">
    <property type="component" value="Chromosome 7"/>
</dbReference>
<reference evidence="1" key="3">
    <citation type="submission" date="2018-07" db="EMBL/GenBank/DDBJ databases">
        <title>WGS assembly of Glycine max.</title>
        <authorList>
            <person name="Schmutz J."/>
            <person name="Cannon S."/>
            <person name="Schlueter J."/>
            <person name="Ma J."/>
            <person name="Mitros T."/>
            <person name="Nelson W."/>
            <person name="Hyten D."/>
            <person name="Song Q."/>
            <person name="Thelen J."/>
            <person name="Cheng J."/>
            <person name="Xu D."/>
            <person name="Hellsten U."/>
            <person name="May G."/>
            <person name="Yu Y."/>
            <person name="Sakurai T."/>
            <person name="Umezawa T."/>
            <person name="Bhattacharyya M."/>
            <person name="Sandhu D."/>
            <person name="Valliyodan B."/>
            <person name="Lindquist E."/>
            <person name="Peto M."/>
            <person name="Grant D."/>
            <person name="Shu S."/>
            <person name="Goodstein D."/>
            <person name="Barry K."/>
            <person name="Futrell-Griggs M."/>
            <person name="Abernathy B."/>
            <person name="Du J."/>
            <person name="Tian Z."/>
            <person name="Zhu L."/>
            <person name="Gill N."/>
            <person name="Joshi T."/>
            <person name="Libault M."/>
            <person name="Sethuraman A."/>
            <person name="Zhang X."/>
            <person name="Shinozaki K."/>
            <person name="Nguyen H."/>
            <person name="Wing R."/>
            <person name="Cregan P."/>
            <person name="Specht J."/>
            <person name="Grimwood J."/>
            <person name="Rokhsar D."/>
            <person name="Stacey G."/>
            <person name="Shoemaker R."/>
            <person name="Jackson S."/>
        </authorList>
    </citation>
    <scope>NUCLEOTIDE SEQUENCE</scope>
    <source>
        <tissue evidence="1">Callus</tissue>
    </source>
</reference>
<reference evidence="2" key="2">
    <citation type="submission" date="2018-02" db="UniProtKB">
        <authorList>
            <consortium name="EnsemblPlants"/>
        </authorList>
    </citation>
    <scope>IDENTIFICATION</scope>
    <source>
        <strain evidence="2">Williams 82</strain>
    </source>
</reference>
<dbReference type="EnsemblPlants" id="KRH47224">
    <property type="protein sequence ID" value="KRH47224"/>
    <property type="gene ID" value="GLYMA_07G016600"/>
</dbReference>
<evidence type="ECO:0000313" key="3">
    <source>
        <dbReference type="Proteomes" id="UP000008827"/>
    </source>
</evidence>
<protein>
    <submittedName>
        <fullName evidence="1 2">Uncharacterized protein</fullName>
    </submittedName>
</protein>
<dbReference type="InParanoid" id="A0A0R0J4A1"/>
<sequence>MDVINLSPVFVDVAILFMFRHVPPSSKNPEKNVFFVVVTLRKPLGQVEDDGYCPKQDIVGRVGTVVTDAP</sequence>